<organism evidence="2 3">
    <name type="scientific">Enterococcus diestrammenae</name>
    <dbReference type="NCBI Taxonomy" id="1155073"/>
    <lineage>
        <taxon>Bacteria</taxon>
        <taxon>Bacillati</taxon>
        <taxon>Bacillota</taxon>
        <taxon>Bacilli</taxon>
        <taxon>Lactobacillales</taxon>
        <taxon>Enterococcaceae</taxon>
        <taxon>Enterococcus</taxon>
    </lineage>
</organism>
<keyword evidence="3" id="KW-1185">Reference proteome</keyword>
<feature type="compositionally biased region" description="Basic and acidic residues" evidence="1">
    <location>
        <begin position="114"/>
        <end position="126"/>
    </location>
</feature>
<dbReference type="RefSeq" id="WP_161868620.1">
    <property type="nucleotide sequence ID" value="NZ_MAEI02000001.1"/>
</dbReference>
<feature type="region of interest" description="Disordered" evidence="1">
    <location>
        <begin position="114"/>
        <end position="133"/>
    </location>
</feature>
<dbReference type="Proteomes" id="UP001429357">
    <property type="component" value="Unassembled WGS sequence"/>
</dbReference>
<evidence type="ECO:0000313" key="3">
    <source>
        <dbReference type="Proteomes" id="UP001429357"/>
    </source>
</evidence>
<accession>A0ABV0F1U6</accession>
<name>A0ABV0F1U6_9ENTE</name>
<gene>
    <name evidence="2" type="ORF">BAU18_001612</name>
</gene>
<reference evidence="2" key="2">
    <citation type="submission" date="2024-02" db="EMBL/GenBank/DDBJ databases">
        <title>The Genome Sequence of Enterococcus diestrammenae JM9A.</title>
        <authorList>
            <person name="Earl A."/>
            <person name="Manson A."/>
            <person name="Gilmore M."/>
            <person name="Sanders J."/>
            <person name="Shea T."/>
            <person name="Howe W."/>
            <person name="Livny J."/>
            <person name="Cuomo C."/>
            <person name="Neafsey D."/>
            <person name="Birren B."/>
        </authorList>
    </citation>
    <scope>NUCLEOTIDE SEQUENCE</scope>
    <source>
        <strain evidence="2">JM9A</strain>
    </source>
</reference>
<evidence type="ECO:0000313" key="2">
    <source>
        <dbReference type="EMBL" id="MEO1782019.1"/>
    </source>
</evidence>
<dbReference type="EMBL" id="MAEI02000001">
    <property type="protein sequence ID" value="MEO1782019.1"/>
    <property type="molecule type" value="Genomic_DNA"/>
</dbReference>
<reference evidence="2" key="1">
    <citation type="submission" date="2016-06" db="EMBL/GenBank/DDBJ databases">
        <authorList>
            <person name="Van Tyne D."/>
        </authorList>
    </citation>
    <scope>NUCLEOTIDE SEQUENCE</scope>
    <source>
        <strain evidence="2">JM9A</strain>
    </source>
</reference>
<comment type="caution">
    <text evidence="2">The sequence shown here is derived from an EMBL/GenBank/DDBJ whole genome shotgun (WGS) entry which is preliminary data.</text>
</comment>
<proteinExistence type="predicted"/>
<protein>
    <submittedName>
        <fullName evidence="2">Uncharacterized protein</fullName>
    </submittedName>
</protein>
<sequence length="156" mass="17794">MKKIDKNRITISMDNTAKNNLNEAISYFSKPENGGIKSYSGVLNQIINVFADLFIESSPSGCDFGSRVIQLKEIVPKDSQEILENLEVVKKQNDRILYQNLVLMQKLRNDTNWRGDDLRSDSKSSDENLSEPNLDDLELMNTYPVNIEIIINEVPK</sequence>
<evidence type="ECO:0000256" key="1">
    <source>
        <dbReference type="SAM" id="MobiDB-lite"/>
    </source>
</evidence>